<reference evidence="9 10" key="1">
    <citation type="submission" date="2019-01" db="EMBL/GenBank/DDBJ databases">
        <title>Genome sequencing of the rare red list fungi Fomitopsis rosea.</title>
        <authorList>
            <person name="Buettner E."/>
            <person name="Kellner H."/>
        </authorList>
    </citation>
    <scope>NUCLEOTIDE SEQUENCE [LARGE SCALE GENOMIC DNA]</scope>
    <source>
        <strain evidence="9 10">DSM 105464</strain>
    </source>
</reference>
<evidence type="ECO:0000256" key="2">
    <source>
        <dbReference type="ARBA" id="ARBA00022980"/>
    </source>
</evidence>
<evidence type="ECO:0000256" key="5">
    <source>
        <dbReference type="RuleBase" id="RU003823"/>
    </source>
</evidence>
<dbReference type="GeneID" id="72005300"/>
<feature type="region of interest" description="Disordered" evidence="6">
    <location>
        <begin position="27"/>
        <end position="65"/>
    </location>
</feature>
<keyword evidence="11" id="KW-1185">Reference proteome</keyword>
<proteinExistence type="inferred from homology"/>
<gene>
    <name evidence="8" type="ORF">C8Q71DRAFT_774957</name>
    <name evidence="9" type="ORF">EVJ58_g2098</name>
</gene>
<evidence type="ECO:0000259" key="7">
    <source>
        <dbReference type="PROSITE" id="PS50881"/>
    </source>
</evidence>
<feature type="domain" description="S5 DRBM" evidence="7">
    <location>
        <begin position="141"/>
        <end position="204"/>
    </location>
</feature>
<dbReference type="Gene3D" id="3.30.160.20">
    <property type="match status" value="1"/>
</dbReference>
<dbReference type="FunFam" id="3.30.230.10:FF:000002">
    <property type="entry name" value="30S ribosomal protein S5"/>
    <property type="match status" value="1"/>
</dbReference>
<dbReference type="GO" id="GO:0003723">
    <property type="term" value="F:RNA binding"/>
    <property type="evidence" value="ECO:0007669"/>
    <property type="project" value="InterPro"/>
</dbReference>
<comment type="similarity">
    <text evidence="1 5">Belongs to the universal ribosomal protein uS5 family.</text>
</comment>
<dbReference type="InterPro" id="IPR020568">
    <property type="entry name" value="Ribosomal_Su5_D2-typ_SF"/>
</dbReference>
<evidence type="ECO:0000256" key="1">
    <source>
        <dbReference type="ARBA" id="ARBA00008945"/>
    </source>
</evidence>
<dbReference type="GO" id="GO:0005840">
    <property type="term" value="C:ribosome"/>
    <property type="evidence" value="ECO:0007669"/>
    <property type="project" value="UniProtKB-KW"/>
</dbReference>
<evidence type="ECO:0000256" key="6">
    <source>
        <dbReference type="SAM" id="MobiDB-lite"/>
    </source>
</evidence>
<dbReference type="GO" id="GO:0005737">
    <property type="term" value="C:cytoplasm"/>
    <property type="evidence" value="ECO:0007669"/>
    <property type="project" value="UniProtKB-ARBA"/>
</dbReference>
<sequence length="319" mass="35432">MNAAKNALRAASTSRMAMKFAVRARTSTPAVRRYATDTSSGFASSPTDNDAEGETDGIPDRVHPDVPNLMDPDVRMDLVESHTFAPSRRTKFRNTVTIRNDEQNMFELLRKELGTESAARAEYTSVYNEVPMNHAIRNGKLYMFPVNVLMAIQQTGKGKIASQRIVMVAGNQNGFVGVGIGKSGVFLEALHKSVRNAVRNMDYIQRFEDRTIWTEMEHKFGSTRVIMRPRPVGFGLHCNPNVYHILKAAGIKDISVKVWGSRNPLQVVNTVMQMLMPGRDPVGMGDGIGGPGKRTSKPMGMRTKDEIELARGRKLVPLR</sequence>
<dbReference type="Proteomes" id="UP000814176">
    <property type="component" value="Unassembled WGS sequence"/>
</dbReference>
<dbReference type="Pfam" id="PF03719">
    <property type="entry name" value="Ribosomal_S5_C"/>
    <property type="match status" value="1"/>
</dbReference>
<dbReference type="PROSITE" id="PS50881">
    <property type="entry name" value="S5_DSRBD"/>
    <property type="match status" value="1"/>
</dbReference>
<evidence type="ECO:0000256" key="3">
    <source>
        <dbReference type="ARBA" id="ARBA00023274"/>
    </source>
</evidence>
<dbReference type="Proteomes" id="UP000298390">
    <property type="component" value="Unassembled WGS sequence"/>
</dbReference>
<dbReference type="RefSeq" id="XP_047776069.1">
    <property type="nucleotide sequence ID" value="XM_047924568.1"/>
</dbReference>
<organism evidence="9 10">
    <name type="scientific">Rhodofomes roseus</name>
    <dbReference type="NCBI Taxonomy" id="34475"/>
    <lineage>
        <taxon>Eukaryota</taxon>
        <taxon>Fungi</taxon>
        <taxon>Dikarya</taxon>
        <taxon>Basidiomycota</taxon>
        <taxon>Agaricomycotina</taxon>
        <taxon>Agaricomycetes</taxon>
        <taxon>Polyporales</taxon>
        <taxon>Rhodofomes</taxon>
    </lineage>
</organism>
<evidence type="ECO:0000313" key="10">
    <source>
        <dbReference type="Proteomes" id="UP000298390"/>
    </source>
</evidence>
<evidence type="ECO:0000313" key="9">
    <source>
        <dbReference type="EMBL" id="TFY65241.1"/>
    </source>
</evidence>
<dbReference type="PANTHER" id="PTHR48277">
    <property type="entry name" value="MITOCHONDRIAL RIBOSOMAL PROTEIN S5"/>
    <property type="match status" value="1"/>
</dbReference>
<keyword evidence="2 4" id="KW-0689">Ribosomal protein</keyword>
<dbReference type="STRING" id="34475.A0A4Y9YUK3"/>
<dbReference type="SUPFAM" id="SSF54768">
    <property type="entry name" value="dsRNA-binding domain-like"/>
    <property type="match status" value="1"/>
</dbReference>
<evidence type="ECO:0000313" key="8">
    <source>
        <dbReference type="EMBL" id="KAH9833303.1"/>
    </source>
</evidence>
<dbReference type="SUPFAM" id="SSF54211">
    <property type="entry name" value="Ribosomal protein S5 domain 2-like"/>
    <property type="match status" value="1"/>
</dbReference>
<dbReference type="Gene3D" id="3.30.230.10">
    <property type="match status" value="1"/>
</dbReference>
<dbReference type="Pfam" id="PF00333">
    <property type="entry name" value="Ribosomal_S5"/>
    <property type="match status" value="1"/>
</dbReference>
<reference evidence="8 11" key="2">
    <citation type="journal article" date="2021" name="Environ. Microbiol.">
        <title>Gene family expansions and transcriptome signatures uncover fungal adaptations to wood decay.</title>
        <authorList>
            <person name="Hage H."/>
            <person name="Miyauchi S."/>
            <person name="Viragh M."/>
            <person name="Drula E."/>
            <person name="Min B."/>
            <person name="Chaduli D."/>
            <person name="Navarro D."/>
            <person name="Favel A."/>
            <person name="Norest M."/>
            <person name="Lesage-Meessen L."/>
            <person name="Balint B."/>
            <person name="Merenyi Z."/>
            <person name="de Eugenio L."/>
            <person name="Morin E."/>
            <person name="Martinez A.T."/>
            <person name="Baldrian P."/>
            <person name="Stursova M."/>
            <person name="Martinez M.J."/>
            <person name="Novotny C."/>
            <person name="Magnuson J.K."/>
            <person name="Spatafora J.W."/>
            <person name="Maurice S."/>
            <person name="Pangilinan J."/>
            <person name="Andreopoulos W."/>
            <person name="LaButti K."/>
            <person name="Hundley H."/>
            <person name="Na H."/>
            <person name="Kuo A."/>
            <person name="Barry K."/>
            <person name="Lipzen A."/>
            <person name="Henrissat B."/>
            <person name="Riley R."/>
            <person name="Ahrendt S."/>
            <person name="Nagy L.G."/>
            <person name="Grigoriev I.V."/>
            <person name="Martin F."/>
            <person name="Rosso M.N."/>
        </authorList>
    </citation>
    <scope>NUCLEOTIDE SEQUENCE [LARGE SCALE GENOMIC DNA]</scope>
    <source>
        <strain evidence="8 11">CIRM-BRFM 1785</strain>
    </source>
</reference>
<name>A0A4Y9YUK3_9APHY</name>
<keyword evidence="3 4" id="KW-0687">Ribonucleoprotein</keyword>
<dbReference type="AlphaFoldDB" id="A0A4Y9YUK3"/>
<dbReference type="EMBL" id="SEKV01000075">
    <property type="protein sequence ID" value="TFY65241.1"/>
    <property type="molecule type" value="Genomic_DNA"/>
</dbReference>
<dbReference type="GO" id="GO:0006412">
    <property type="term" value="P:translation"/>
    <property type="evidence" value="ECO:0007669"/>
    <property type="project" value="InterPro"/>
</dbReference>
<dbReference type="PANTHER" id="PTHR48277:SF1">
    <property type="entry name" value="MITOCHONDRIAL RIBOSOMAL PROTEIN S5"/>
    <property type="match status" value="1"/>
</dbReference>
<comment type="caution">
    <text evidence="9">The sequence shown here is derived from an EMBL/GenBank/DDBJ whole genome shotgun (WGS) entry which is preliminary data.</text>
</comment>
<dbReference type="InterPro" id="IPR014721">
    <property type="entry name" value="Ribsml_uS5_D2-typ_fold_subgr"/>
</dbReference>
<dbReference type="InterPro" id="IPR000851">
    <property type="entry name" value="Ribosomal_uS5"/>
</dbReference>
<dbReference type="OrthoDB" id="309483at2759"/>
<accession>A0A4Y9YUK3</accession>
<evidence type="ECO:0000313" key="11">
    <source>
        <dbReference type="Proteomes" id="UP000814176"/>
    </source>
</evidence>
<dbReference type="EMBL" id="JADCUA010000019">
    <property type="protein sequence ID" value="KAH9833303.1"/>
    <property type="molecule type" value="Genomic_DNA"/>
</dbReference>
<feature type="compositionally biased region" description="Polar residues" evidence="6">
    <location>
        <begin position="36"/>
        <end position="48"/>
    </location>
</feature>
<evidence type="ECO:0000256" key="4">
    <source>
        <dbReference type="PROSITE-ProRule" id="PRU00268"/>
    </source>
</evidence>
<protein>
    <recommendedName>
        <fullName evidence="7">S5 DRBM domain-containing protein</fullName>
    </recommendedName>
</protein>
<dbReference type="InterPro" id="IPR005324">
    <property type="entry name" value="Ribosomal_uS5_C"/>
</dbReference>
<dbReference type="GO" id="GO:0003735">
    <property type="term" value="F:structural constituent of ribosome"/>
    <property type="evidence" value="ECO:0007669"/>
    <property type="project" value="UniProtKB-UniRule"/>
</dbReference>
<dbReference type="InterPro" id="IPR013810">
    <property type="entry name" value="Ribosomal_uS5_N"/>
</dbReference>
<dbReference type="GO" id="GO:1990904">
    <property type="term" value="C:ribonucleoprotein complex"/>
    <property type="evidence" value="ECO:0007669"/>
    <property type="project" value="UniProtKB-UniRule"/>
</dbReference>